<dbReference type="Pfam" id="PF05577">
    <property type="entry name" value="Peptidase_S28"/>
    <property type="match status" value="1"/>
</dbReference>
<protein>
    <submittedName>
        <fullName evidence="7">Serine protease 16 (thymus)</fullName>
    </submittedName>
</protein>
<feature type="compositionally biased region" description="Gly residues" evidence="6">
    <location>
        <begin position="57"/>
        <end position="69"/>
    </location>
</feature>
<name>A0A8C6G774_MUSSI</name>
<evidence type="ECO:0000256" key="1">
    <source>
        <dbReference type="ARBA" id="ARBA00011079"/>
    </source>
</evidence>
<keyword evidence="3" id="KW-0732">Signal</keyword>
<dbReference type="InterPro" id="IPR029058">
    <property type="entry name" value="AB_hydrolase_fold"/>
</dbReference>
<feature type="compositionally biased region" description="Basic and acidic residues" evidence="6">
    <location>
        <begin position="37"/>
        <end position="50"/>
    </location>
</feature>
<evidence type="ECO:0000256" key="5">
    <source>
        <dbReference type="ARBA" id="ARBA00023180"/>
    </source>
</evidence>
<dbReference type="GO" id="GO:0005768">
    <property type="term" value="C:endosome"/>
    <property type="evidence" value="ECO:0007669"/>
    <property type="project" value="TreeGrafter"/>
</dbReference>
<organism evidence="7 8">
    <name type="scientific">Mus spicilegus</name>
    <name type="common">Mound-building mouse</name>
    <dbReference type="NCBI Taxonomy" id="10103"/>
    <lineage>
        <taxon>Eukaryota</taxon>
        <taxon>Metazoa</taxon>
        <taxon>Chordata</taxon>
        <taxon>Craniata</taxon>
        <taxon>Vertebrata</taxon>
        <taxon>Euteleostomi</taxon>
        <taxon>Mammalia</taxon>
        <taxon>Eutheria</taxon>
        <taxon>Euarchontoglires</taxon>
        <taxon>Glires</taxon>
        <taxon>Rodentia</taxon>
        <taxon>Myomorpha</taxon>
        <taxon>Muroidea</taxon>
        <taxon>Muridae</taxon>
        <taxon>Murinae</taxon>
        <taxon>Mus</taxon>
        <taxon>Mus</taxon>
    </lineage>
</organism>
<evidence type="ECO:0000256" key="3">
    <source>
        <dbReference type="ARBA" id="ARBA00022729"/>
    </source>
</evidence>
<dbReference type="PANTHER" id="PTHR11010:SF11">
    <property type="entry name" value="THYMUS-SPECIFIC SERINE PROTEASE"/>
    <property type="match status" value="1"/>
</dbReference>
<dbReference type="Ensembl" id="ENSMSIT00000001882.1">
    <property type="protein sequence ID" value="ENSMSIP00000001464.1"/>
    <property type="gene ID" value="ENSMSIG00000001430.1"/>
</dbReference>
<accession>A0A8C6G774</accession>
<evidence type="ECO:0000313" key="7">
    <source>
        <dbReference type="Ensembl" id="ENSMSIP00000001464.1"/>
    </source>
</evidence>
<dbReference type="InterPro" id="IPR008758">
    <property type="entry name" value="Peptidase_S28"/>
</dbReference>
<keyword evidence="2" id="KW-0645">Protease</keyword>
<dbReference type="GeneTree" id="ENSGT00940000160281"/>
<dbReference type="GO" id="GO:0005764">
    <property type="term" value="C:lysosome"/>
    <property type="evidence" value="ECO:0007669"/>
    <property type="project" value="TreeGrafter"/>
</dbReference>
<dbReference type="GO" id="GO:0006508">
    <property type="term" value="P:proteolysis"/>
    <property type="evidence" value="ECO:0007669"/>
    <property type="project" value="UniProtKB-KW"/>
</dbReference>
<proteinExistence type="inferred from homology"/>
<dbReference type="AlphaFoldDB" id="A0A8C6G774"/>
<reference evidence="7" key="2">
    <citation type="submission" date="2025-09" db="UniProtKB">
        <authorList>
            <consortium name="Ensembl"/>
        </authorList>
    </citation>
    <scope>IDENTIFICATION</scope>
</reference>
<keyword evidence="5" id="KW-0325">Glycoprotein</keyword>
<keyword evidence="4" id="KW-0378">Hydrolase</keyword>
<feature type="compositionally biased region" description="Gly residues" evidence="6">
    <location>
        <begin position="76"/>
        <end position="86"/>
    </location>
</feature>
<sequence>ELCLPESKSEAKEDAGHWEGKFRGQGVRLGTSPRRCSSKEGKSRSPRESRFSLSEVSGGGLHRLHGGGAAAARRPGGSGCAEGGTGRLRVPGPYRRPGGAAGSVAGAGGRHRAVRRAGGSAAKRAPALRSPAREVGKPQPLYALLGASPGCTDVTCEGLQCPFSQLPALPFQLELCEQVFGLSPASVAQAVAQTNSYYGGQSPGATQVLFVNGDTDPWHVLSVTQDLGLSEPALLIPSASHCFDMAPMRPSDSPSLRLGRQKISQQLQDWLKDIKKSQS</sequence>
<dbReference type="GO" id="GO:0008239">
    <property type="term" value="F:dipeptidyl-peptidase activity"/>
    <property type="evidence" value="ECO:0007669"/>
    <property type="project" value="TreeGrafter"/>
</dbReference>
<evidence type="ECO:0000256" key="4">
    <source>
        <dbReference type="ARBA" id="ARBA00022801"/>
    </source>
</evidence>
<dbReference type="PANTHER" id="PTHR11010">
    <property type="entry name" value="PROTEASE S28 PRO-X CARBOXYPEPTIDASE-RELATED"/>
    <property type="match status" value="1"/>
</dbReference>
<feature type="compositionally biased region" description="Basic and acidic residues" evidence="6">
    <location>
        <begin position="7"/>
        <end position="22"/>
    </location>
</feature>
<evidence type="ECO:0000256" key="6">
    <source>
        <dbReference type="SAM" id="MobiDB-lite"/>
    </source>
</evidence>
<keyword evidence="8" id="KW-1185">Reference proteome</keyword>
<dbReference type="GO" id="GO:0070008">
    <property type="term" value="F:serine-type exopeptidase activity"/>
    <property type="evidence" value="ECO:0007669"/>
    <property type="project" value="InterPro"/>
</dbReference>
<feature type="compositionally biased region" description="Low complexity" evidence="6">
    <location>
        <begin position="87"/>
        <end position="98"/>
    </location>
</feature>
<evidence type="ECO:0000256" key="2">
    <source>
        <dbReference type="ARBA" id="ARBA00022670"/>
    </source>
</evidence>
<dbReference type="Gene3D" id="3.40.50.1820">
    <property type="entry name" value="alpha/beta hydrolase"/>
    <property type="match status" value="1"/>
</dbReference>
<dbReference type="Proteomes" id="UP000694415">
    <property type="component" value="Unplaced"/>
</dbReference>
<evidence type="ECO:0000313" key="8">
    <source>
        <dbReference type="Proteomes" id="UP000694415"/>
    </source>
</evidence>
<feature type="region of interest" description="Disordered" evidence="6">
    <location>
        <begin position="1"/>
        <end position="110"/>
    </location>
</feature>
<comment type="similarity">
    <text evidence="1">Belongs to the peptidase S28 family.</text>
</comment>
<dbReference type="FunFam" id="3.40.50.1820:FF:000200">
    <property type="entry name" value="Serine protease 16"/>
    <property type="match status" value="1"/>
</dbReference>
<reference evidence="7" key="1">
    <citation type="submission" date="2025-08" db="UniProtKB">
        <authorList>
            <consortium name="Ensembl"/>
        </authorList>
    </citation>
    <scope>IDENTIFICATION</scope>
</reference>
<feature type="compositionally biased region" description="Gly residues" evidence="6">
    <location>
        <begin position="99"/>
        <end position="108"/>
    </location>
</feature>